<evidence type="ECO:0000256" key="4">
    <source>
        <dbReference type="ARBA" id="ARBA00023315"/>
    </source>
</evidence>
<evidence type="ECO:0000256" key="5">
    <source>
        <dbReference type="ARBA" id="ARBA00048964"/>
    </source>
</evidence>
<dbReference type="CDD" id="cd04301">
    <property type="entry name" value="NAT_SF"/>
    <property type="match status" value="1"/>
</dbReference>
<dbReference type="GO" id="GO:0006048">
    <property type="term" value="P:UDP-N-acetylglucosamine biosynthetic process"/>
    <property type="evidence" value="ECO:0007669"/>
    <property type="project" value="UniProtKB-UniRule"/>
</dbReference>
<evidence type="ECO:0000313" key="9">
    <source>
        <dbReference type="Proteomes" id="UP000827092"/>
    </source>
</evidence>
<dbReference type="SUPFAM" id="SSF55729">
    <property type="entry name" value="Acyl-CoA N-acyltransferases (Nat)"/>
    <property type="match status" value="1"/>
</dbReference>
<evidence type="ECO:0000313" key="8">
    <source>
        <dbReference type="EMBL" id="KAG8184815.1"/>
    </source>
</evidence>
<dbReference type="InterPro" id="IPR039143">
    <property type="entry name" value="GNPNAT1-like"/>
</dbReference>
<proteinExistence type="inferred from homology"/>
<evidence type="ECO:0000256" key="3">
    <source>
        <dbReference type="ARBA" id="ARBA00022679"/>
    </source>
</evidence>
<evidence type="ECO:0000256" key="1">
    <source>
        <dbReference type="ARBA" id="ARBA00004832"/>
    </source>
</evidence>
<keyword evidence="4 6" id="KW-0012">Acyltransferase</keyword>
<dbReference type="FunFam" id="3.40.630.30:FF:000043">
    <property type="entry name" value="Glucosamine 6-phosphate N-acetyltransferase"/>
    <property type="match status" value="1"/>
</dbReference>
<gene>
    <name evidence="8" type="ORF">JTE90_004913</name>
</gene>
<evidence type="ECO:0000259" key="7">
    <source>
        <dbReference type="PROSITE" id="PS51186"/>
    </source>
</evidence>
<comment type="similarity">
    <text evidence="2 6">Belongs to the acetyltransferase family. GNA1 subfamily.</text>
</comment>
<dbReference type="EMBL" id="JAFNEN010000359">
    <property type="protein sequence ID" value="KAG8184815.1"/>
    <property type="molecule type" value="Genomic_DNA"/>
</dbReference>
<dbReference type="Pfam" id="PF00583">
    <property type="entry name" value="Acetyltransf_1"/>
    <property type="match status" value="1"/>
</dbReference>
<feature type="domain" description="N-acetyltransferase" evidence="7">
    <location>
        <begin position="48"/>
        <end position="195"/>
    </location>
</feature>
<evidence type="ECO:0000256" key="6">
    <source>
        <dbReference type="RuleBase" id="RU365086"/>
    </source>
</evidence>
<dbReference type="InterPro" id="IPR000182">
    <property type="entry name" value="GNAT_dom"/>
</dbReference>
<organism evidence="8 9">
    <name type="scientific">Oedothorax gibbosus</name>
    <dbReference type="NCBI Taxonomy" id="931172"/>
    <lineage>
        <taxon>Eukaryota</taxon>
        <taxon>Metazoa</taxon>
        <taxon>Ecdysozoa</taxon>
        <taxon>Arthropoda</taxon>
        <taxon>Chelicerata</taxon>
        <taxon>Arachnida</taxon>
        <taxon>Araneae</taxon>
        <taxon>Araneomorphae</taxon>
        <taxon>Entelegynae</taxon>
        <taxon>Araneoidea</taxon>
        <taxon>Linyphiidae</taxon>
        <taxon>Erigoninae</taxon>
        <taxon>Oedothorax</taxon>
    </lineage>
</organism>
<keyword evidence="3 6" id="KW-0808">Transferase</keyword>
<comment type="catalytic activity">
    <reaction evidence="5 6">
        <text>D-glucosamine 6-phosphate + acetyl-CoA = N-acetyl-D-glucosamine 6-phosphate + CoA + H(+)</text>
        <dbReference type="Rhea" id="RHEA:10292"/>
        <dbReference type="ChEBI" id="CHEBI:15378"/>
        <dbReference type="ChEBI" id="CHEBI:57287"/>
        <dbReference type="ChEBI" id="CHEBI:57288"/>
        <dbReference type="ChEBI" id="CHEBI:57513"/>
        <dbReference type="ChEBI" id="CHEBI:58725"/>
        <dbReference type="EC" id="2.3.1.4"/>
    </reaction>
</comment>
<accession>A0AAV6UK50</accession>
<protein>
    <recommendedName>
        <fullName evidence="6">Glucosamine 6-phosphate N-acetyltransferase</fullName>
        <ecNumber evidence="6">2.3.1.4</ecNumber>
    </recommendedName>
</protein>
<dbReference type="PANTHER" id="PTHR13355:SF11">
    <property type="entry name" value="GLUCOSAMINE 6-PHOSPHATE N-ACETYLTRANSFERASE"/>
    <property type="match status" value="1"/>
</dbReference>
<keyword evidence="9" id="KW-1185">Reference proteome</keyword>
<dbReference type="GO" id="GO:0004343">
    <property type="term" value="F:glucosamine 6-phosphate N-acetyltransferase activity"/>
    <property type="evidence" value="ECO:0007669"/>
    <property type="project" value="UniProtKB-UniRule"/>
</dbReference>
<dbReference type="AlphaFoldDB" id="A0AAV6UK50"/>
<comment type="pathway">
    <text evidence="1 6">Nucleotide-sugar biosynthesis; UDP-N-acetyl-alpha-D-glucosamine biosynthesis; N-acetyl-alpha-D-glucosamine 1-phosphate from alpha-D-glucosamine 6-phosphate (route I): step 1/2.</text>
</comment>
<dbReference type="EC" id="2.3.1.4" evidence="6"/>
<dbReference type="Gene3D" id="3.40.630.30">
    <property type="match status" value="1"/>
</dbReference>
<dbReference type="PANTHER" id="PTHR13355">
    <property type="entry name" value="GLUCOSAMINE 6-PHOSPHATE N-ACETYLTRANSFERASE"/>
    <property type="match status" value="1"/>
</dbReference>
<dbReference type="Proteomes" id="UP000827092">
    <property type="component" value="Unassembled WGS sequence"/>
</dbReference>
<comment type="caution">
    <text evidence="8">The sequence shown here is derived from an EMBL/GenBank/DDBJ whole genome shotgun (WGS) entry which is preliminary data.</text>
</comment>
<dbReference type="InterPro" id="IPR016181">
    <property type="entry name" value="Acyl_CoA_acyltransferase"/>
</dbReference>
<sequence>MNSNNYEGNMNIDDEFLYPKEILEKLKPKNSHVHFDPPISIANPGENLILRPLSINDYHKGYLNLLAQLTRVGDVSEEKFRETFNEMKSQKDRYFVTVLEDIHTNKVIGTATLAIEKKFIHSAGLRGRLEDVVVSNDYRGRQLGKLVVITIRLLAEHIGCYKITLDCKDKMLKFYKQFGFVCETGNNTMTIRFKE</sequence>
<evidence type="ECO:0000256" key="2">
    <source>
        <dbReference type="ARBA" id="ARBA00006048"/>
    </source>
</evidence>
<dbReference type="PROSITE" id="PS51186">
    <property type="entry name" value="GNAT"/>
    <property type="match status" value="1"/>
</dbReference>
<reference evidence="8 9" key="1">
    <citation type="journal article" date="2022" name="Nat. Ecol. Evol.">
        <title>A masculinizing supergene underlies an exaggerated male reproductive morph in a spider.</title>
        <authorList>
            <person name="Hendrickx F."/>
            <person name="De Corte Z."/>
            <person name="Sonet G."/>
            <person name="Van Belleghem S.M."/>
            <person name="Kostlbacher S."/>
            <person name="Vangestel C."/>
        </authorList>
    </citation>
    <scope>NUCLEOTIDE SEQUENCE [LARGE SCALE GENOMIC DNA]</scope>
    <source>
        <strain evidence="8">W744_W776</strain>
    </source>
</reference>
<name>A0AAV6UK50_9ARAC</name>